<keyword evidence="6" id="KW-0472">Membrane</keyword>
<reference evidence="8 9" key="1">
    <citation type="journal article" date="2023" name="Plants (Basel)">
        <title>Bridging the Gap: Combining Genomics and Transcriptomics Approaches to Understand Stylosanthes scabra, an Orphan Legume from the Brazilian Caatinga.</title>
        <authorList>
            <person name="Ferreira-Neto J.R.C."/>
            <person name="da Silva M.D."/>
            <person name="Binneck E."/>
            <person name="de Melo N.F."/>
            <person name="da Silva R.H."/>
            <person name="de Melo A.L.T.M."/>
            <person name="Pandolfi V."/>
            <person name="Bustamante F.O."/>
            <person name="Brasileiro-Vidal A.C."/>
            <person name="Benko-Iseppon A.M."/>
        </authorList>
    </citation>
    <scope>NUCLEOTIDE SEQUENCE [LARGE SCALE GENOMIC DNA]</scope>
    <source>
        <tissue evidence="8">Leaves</tissue>
    </source>
</reference>
<evidence type="ECO:0000313" key="9">
    <source>
        <dbReference type="Proteomes" id="UP001341840"/>
    </source>
</evidence>
<keyword evidence="6" id="KW-0812">Transmembrane</keyword>
<dbReference type="Pfam" id="PF06839">
    <property type="entry name" value="Zn_ribbon_GRF"/>
    <property type="match status" value="1"/>
</dbReference>
<organism evidence="8 9">
    <name type="scientific">Stylosanthes scabra</name>
    <dbReference type="NCBI Taxonomy" id="79078"/>
    <lineage>
        <taxon>Eukaryota</taxon>
        <taxon>Viridiplantae</taxon>
        <taxon>Streptophyta</taxon>
        <taxon>Embryophyta</taxon>
        <taxon>Tracheophyta</taxon>
        <taxon>Spermatophyta</taxon>
        <taxon>Magnoliopsida</taxon>
        <taxon>eudicotyledons</taxon>
        <taxon>Gunneridae</taxon>
        <taxon>Pentapetalae</taxon>
        <taxon>rosids</taxon>
        <taxon>fabids</taxon>
        <taxon>Fabales</taxon>
        <taxon>Fabaceae</taxon>
        <taxon>Papilionoideae</taxon>
        <taxon>50 kb inversion clade</taxon>
        <taxon>dalbergioids sensu lato</taxon>
        <taxon>Dalbergieae</taxon>
        <taxon>Pterocarpus clade</taxon>
        <taxon>Stylosanthes</taxon>
    </lineage>
</organism>
<evidence type="ECO:0000256" key="2">
    <source>
        <dbReference type="ARBA" id="ARBA00022771"/>
    </source>
</evidence>
<evidence type="ECO:0000256" key="3">
    <source>
        <dbReference type="ARBA" id="ARBA00022833"/>
    </source>
</evidence>
<keyword evidence="6" id="KW-1133">Transmembrane helix</keyword>
<feature type="transmembrane region" description="Helical" evidence="6">
    <location>
        <begin position="98"/>
        <end position="118"/>
    </location>
</feature>
<proteinExistence type="predicted"/>
<dbReference type="Proteomes" id="UP001341840">
    <property type="component" value="Unassembled WGS sequence"/>
</dbReference>
<evidence type="ECO:0000256" key="6">
    <source>
        <dbReference type="SAM" id="Phobius"/>
    </source>
</evidence>
<name>A0ABU6RJN2_9FABA</name>
<protein>
    <recommendedName>
        <fullName evidence="7">GRF-type domain-containing protein</fullName>
    </recommendedName>
</protein>
<evidence type="ECO:0000313" key="8">
    <source>
        <dbReference type="EMBL" id="MED6124036.1"/>
    </source>
</evidence>
<dbReference type="PANTHER" id="PTHR33248">
    <property type="entry name" value="ZINC ION-BINDING PROTEIN"/>
    <property type="match status" value="1"/>
</dbReference>
<evidence type="ECO:0000256" key="5">
    <source>
        <dbReference type="SAM" id="MobiDB-lite"/>
    </source>
</evidence>
<comment type="caution">
    <text evidence="8">The sequence shown here is derived from an EMBL/GenBank/DDBJ whole genome shotgun (WGS) entry which is preliminary data.</text>
</comment>
<evidence type="ECO:0000259" key="7">
    <source>
        <dbReference type="PROSITE" id="PS51999"/>
    </source>
</evidence>
<feature type="domain" description="GRF-type" evidence="7">
    <location>
        <begin position="25"/>
        <end position="67"/>
    </location>
</feature>
<sequence length="135" mass="15292">MASQSSHGSRSSWGNSSTRRRTMVCSHGDKAVLRVSGTKENPGRRFWGCPHYDVGGECHFFRWADQEQENVQEDPEKAKLRRKVLFLKTELRAFEWRLKTVVLVALIGWMLLFCLLLQKLGGNSHHGGGLPLNLG</sequence>
<evidence type="ECO:0000256" key="1">
    <source>
        <dbReference type="ARBA" id="ARBA00022723"/>
    </source>
</evidence>
<feature type="region of interest" description="Disordered" evidence="5">
    <location>
        <begin position="1"/>
        <end position="22"/>
    </location>
</feature>
<dbReference type="EMBL" id="JASCZI010030636">
    <property type="protein sequence ID" value="MED6124036.1"/>
    <property type="molecule type" value="Genomic_DNA"/>
</dbReference>
<keyword evidence="1" id="KW-0479">Metal-binding</keyword>
<accession>A0ABU6RJN2</accession>
<dbReference type="PROSITE" id="PS51999">
    <property type="entry name" value="ZF_GRF"/>
    <property type="match status" value="1"/>
</dbReference>
<gene>
    <name evidence="8" type="ORF">PIB30_055206</name>
</gene>
<keyword evidence="3" id="KW-0862">Zinc</keyword>
<keyword evidence="9" id="KW-1185">Reference proteome</keyword>
<evidence type="ECO:0000256" key="4">
    <source>
        <dbReference type="PROSITE-ProRule" id="PRU01343"/>
    </source>
</evidence>
<dbReference type="InterPro" id="IPR010666">
    <property type="entry name" value="Znf_GRF"/>
</dbReference>
<keyword evidence="2 4" id="KW-0863">Zinc-finger</keyword>
<feature type="compositionally biased region" description="Low complexity" evidence="5">
    <location>
        <begin position="1"/>
        <end position="17"/>
    </location>
</feature>